<dbReference type="GeneID" id="25909803"/>
<feature type="non-terminal residue" evidence="2">
    <location>
        <position position="353"/>
    </location>
</feature>
<dbReference type="EMBL" id="KQ242526">
    <property type="protein sequence ID" value="KNC78260.1"/>
    <property type="molecule type" value="Genomic_DNA"/>
</dbReference>
<proteinExistence type="predicted"/>
<evidence type="ECO:0000313" key="3">
    <source>
        <dbReference type="Proteomes" id="UP000054560"/>
    </source>
</evidence>
<evidence type="ECO:0000313" key="2">
    <source>
        <dbReference type="EMBL" id="KNC78260.1"/>
    </source>
</evidence>
<keyword evidence="3" id="KW-1185">Reference proteome</keyword>
<dbReference type="RefSeq" id="XP_014152162.1">
    <property type="nucleotide sequence ID" value="XM_014296687.1"/>
</dbReference>
<feature type="region of interest" description="Disordered" evidence="1">
    <location>
        <begin position="93"/>
        <end position="121"/>
    </location>
</feature>
<name>A0A0L0FN90_9EUKA</name>
<dbReference type="AlphaFoldDB" id="A0A0L0FN90"/>
<feature type="region of interest" description="Disordered" evidence="1">
    <location>
        <begin position="1"/>
        <end position="57"/>
    </location>
</feature>
<sequence>MTRKRLAKTAEIQETPNLDSLAPNPIKSGENQDVPDEMDTTSPKIGKPPKTGASNSFKALKTVFMGDAKGKGDGTPRTEVSFDDAASYNHQTSTEPIAIRMGADDSGTGSDDNSESDDGSYRVVGGYSSVESSDYTQWERIQSEAKFSHFNRSDHMFPCVYHTPDNDHYGMLELGRYTGGRSMDTSSQDSMDINTDDEAEDIDSQGSAEMLRHDRETDVHTHIHTRRESGDVHPHIHARRESGKVNRVDVGEGVGVDGGHNAHAGNSDADSEAEGIKTMSVPELDAVVVDVVHPDTDEDKKPDILRQDRLDLQHTDMDLEMGEMCLMYHPFDYSWVKRDPVIIISMANITGLS</sequence>
<evidence type="ECO:0000256" key="1">
    <source>
        <dbReference type="SAM" id="MobiDB-lite"/>
    </source>
</evidence>
<feature type="region of interest" description="Disordered" evidence="1">
    <location>
        <begin position="254"/>
        <end position="274"/>
    </location>
</feature>
<gene>
    <name evidence="2" type="ORF">SARC_09299</name>
</gene>
<reference evidence="2 3" key="1">
    <citation type="submission" date="2011-02" db="EMBL/GenBank/DDBJ databases">
        <title>The Genome Sequence of Sphaeroforma arctica JP610.</title>
        <authorList>
            <consortium name="The Broad Institute Genome Sequencing Platform"/>
            <person name="Russ C."/>
            <person name="Cuomo C."/>
            <person name="Young S.K."/>
            <person name="Zeng Q."/>
            <person name="Gargeya S."/>
            <person name="Alvarado L."/>
            <person name="Berlin A."/>
            <person name="Chapman S.B."/>
            <person name="Chen Z."/>
            <person name="Freedman E."/>
            <person name="Gellesch M."/>
            <person name="Goldberg J."/>
            <person name="Griggs A."/>
            <person name="Gujja S."/>
            <person name="Heilman E."/>
            <person name="Heiman D."/>
            <person name="Howarth C."/>
            <person name="Mehta T."/>
            <person name="Neiman D."/>
            <person name="Pearson M."/>
            <person name="Roberts A."/>
            <person name="Saif S."/>
            <person name="Shea T."/>
            <person name="Shenoy N."/>
            <person name="Sisk P."/>
            <person name="Stolte C."/>
            <person name="Sykes S."/>
            <person name="White J."/>
            <person name="Yandava C."/>
            <person name="Burger G."/>
            <person name="Gray M.W."/>
            <person name="Holland P.W.H."/>
            <person name="King N."/>
            <person name="Lang F.B.F."/>
            <person name="Roger A.J."/>
            <person name="Ruiz-Trillo I."/>
            <person name="Haas B."/>
            <person name="Nusbaum C."/>
            <person name="Birren B."/>
        </authorList>
    </citation>
    <scope>NUCLEOTIDE SEQUENCE [LARGE SCALE GENOMIC DNA]</scope>
    <source>
        <strain evidence="2 3">JP610</strain>
    </source>
</reference>
<dbReference type="Proteomes" id="UP000054560">
    <property type="component" value="Unassembled WGS sequence"/>
</dbReference>
<accession>A0A0L0FN90</accession>
<organism evidence="2 3">
    <name type="scientific">Sphaeroforma arctica JP610</name>
    <dbReference type="NCBI Taxonomy" id="667725"/>
    <lineage>
        <taxon>Eukaryota</taxon>
        <taxon>Ichthyosporea</taxon>
        <taxon>Ichthyophonida</taxon>
        <taxon>Sphaeroforma</taxon>
    </lineage>
</organism>
<protein>
    <submittedName>
        <fullName evidence="2">Uncharacterized protein</fullName>
    </submittedName>
</protein>